<dbReference type="Gene3D" id="3.40.50.300">
    <property type="entry name" value="P-loop containing nucleotide triphosphate hydrolases"/>
    <property type="match status" value="2"/>
</dbReference>
<dbReference type="PROSITE" id="PS51194">
    <property type="entry name" value="HELICASE_CTER"/>
    <property type="match status" value="1"/>
</dbReference>
<keyword evidence="5" id="KW-0347">Helicase</keyword>
<sequence length="570" mass="63340">MTRHDPTLMHRGLLAVRRNTIRRLLSAVFGIAQLREGQQRVIDSVLDGKDTLAIMPTGGGKSLCYQIPAKMLEGITVVVSPLISLMKDQLEKLEEIGIRSVQVNSSLSSDEEHAALEAIATESCEIVFCTPERLVSPEFIAVLRQVTLDIVVIDEAHCISQWGHDFRPAYIGLAAAIEAIGRPPVLALTATATDEVIADIGKQLGRKLNVINTGIYRPNLHYRVRQVTSPREKYREALRLVQETQGVGIVYAATVKVAEEMLAVLEEAGESVTLYHGKLSAAERKMNQDLFMEGERRVMVATNAFGMGIDKSDTRFVIHLQIPANLESYYQESGRAGRDGLDAECTLLFLQDDKRLQQFFLMKHYPDAEELQLVHASVRSLGGEGPVALKRLDAALEDVADSNIKVCLKLLKDAKLLRQNRKLEYIPSATEPRPGVFARLAQVYVQKQEHDKEALNQMVGYAVSGFCRWKLLLDYFGDRAPGFEHCCKCDNCLNPPALSLSEDIVIRDDEFDREPLEEATKPKFEAGARARSARYGEGVVVAIAGDQVTVDFPDGERRSFMADFLDQVAT</sequence>
<evidence type="ECO:0000256" key="8">
    <source>
        <dbReference type="ARBA" id="ARBA00023235"/>
    </source>
</evidence>
<comment type="catalytic activity">
    <reaction evidence="9">
        <text>Couples ATP hydrolysis with the unwinding of duplex DNA by translocating in the 3'-5' direction.</text>
        <dbReference type="EC" id="5.6.2.4"/>
    </reaction>
</comment>
<dbReference type="GO" id="GO:0006281">
    <property type="term" value="P:DNA repair"/>
    <property type="evidence" value="ECO:0007669"/>
    <property type="project" value="TreeGrafter"/>
</dbReference>
<keyword evidence="4" id="KW-0378">Hydrolase</keyword>
<dbReference type="InterPro" id="IPR004589">
    <property type="entry name" value="DNA_helicase_ATP-dep_RecQ"/>
</dbReference>
<feature type="domain" description="Helicase ATP-binding" evidence="13">
    <location>
        <begin position="42"/>
        <end position="210"/>
    </location>
</feature>
<evidence type="ECO:0000256" key="6">
    <source>
        <dbReference type="ARBA" id="ARBA00022840"/>
    </source>
</evidence>
<dbReference type="Proteomes" id="UP000245820">
    <property type="component" value="Chromosome"/>
</dbReference>
<evidence type="ECO:0000256" key="12">
    <source>
        <dbReference type="ARBA" id="ARBA00044550"/>
    </source>
</evidence>
<evidence type="ECO:0000313" key="16">
    <source>
        <dbReference type="Proteomes" id="UP000245820"/>
    </source>
</evidence>
<evidence type="ECO:0000256" key="3">
    <source>
        <dbReference type="ARBA" id="ARBA00022741"/>
    </source>
</evidence>
<keyword evidence="16" id="KW-1185">Reference proteome</keyword>
<dbReference type="GO" id="GO:0003677">
    <property type="term" value="F:DNA binding"/>
    <property type="evidence" value="ECO:0007669"/>
    <property type="project" value="UniProtKB-KW"/>
</dbReference>
<accession>A0A2S2DME9</accession>
<dbReference type="Pfam" id="PF00270">
    <property type="entry name" value="DEAD"/>
    <property type="match status" value="1"/>
</dbReference>
<dbReference type="SUPFAM" id="SSF52540">
    <property type="entry name" value="P-loop containing nucleoside triphosphate hydrolases"/>
    <property type="match status" value="1"/>
</dbReference>
<dbReference type="RefSeq" id="WP_109346866.1">
    <property type="nucleotide sequence ID" value="NZ_CP029343.1"/>
</dbReference>
<dbReference type="KEGG" id="mtim:DIR46_20330"/>
<comment type="similarity">
    <text evidence="1">Belongs to the helicase family. RecQ subfamily.</text>
</comment>
<keyword evidence="2" id="KW-0479">Metal-binding</keyword>
<keyword evidence="6" id="KW-0067">ATP-binding</keyword>
<evidence type="ECO:0000256" key="11">
    <source>
        <dbReference type="ARBA" id="ARBA00044535"/>
    </source>
</evidence>
<dbReference type="InterPro" id="IPR014001">
    <property type="entry name" value="Helicase_ATP-bd"/>
</dbReference>
<reference evidence="15 16" key="1">
    <citation type="submission" date="2018-05" db="EMBL/GenBank/DDBJ databases">
        <title>Complete genome sequence of Massilia oculi sp. nov. CCUG 43427T (=DSM 26321T), the type strain of M. oculi, and comparison with genome sequences of other Massilia strains.</title>
        <authorList>
            <person name="Zhu B."/>
        </authorList>
    </citation>
    <scope>NUCLEOTIDE SEQUENCE [LARGE SCALE GENOMIC DNA]</scope>
    <source>
        <strain evidence="15 16">CCUG 43427</strain>
    </source>
</reference>
<dbReference type="GO" id="GO:0005737">
    <property type="term" value="C:cytoplasm"/>
    <property type="evidence" value="ECO:0007669"/>
    <property type="project" value="TreeGrafter"/>
</dbReference>
<dbReference type="PANTHER" id="PTHR13710">
    <property type="entry name" value="DNA HELICASE RECQ FAMILY MEMBER"/>
    <property type="match status" value="1"/>
</dbReference>
<protein>
    <recommendedName>
        <fullName evidence="11">ATP-dependent DNA helicase RecQ</fullName>
        <ecNumber evidence="10">5.6.2.4</ecNumber>
    </recommendedName>
    <alternativeName>
        <fullName evidence="12">DNA 3'-5' helicase RecQ</fullName>
    </alternativeName>
</protein>
<evidence type="ECO:0000256" key="4">
    <source>
        <dbReference type="ARBA" id="ARBA00022801"/>
    </source>
</evidence>
<dbReference type="GO" id="GO:0005524">
    <property type="term" value="F:ATP binding"/>
    <property type="evidence" value="ECO:0007669"/>
    <property type="project" value="UniProtKB-KW"/>
</dbReference>
<dbReference type="SMART" id="SM00490">
    <property type="entry name" value="HELICc"/>
    <property type="match status" value="1"/>
</dbReference>
<dbReference type="FunFam" id="3.40.50.300:FF:001389">
    <property type="entry name" value="ATP-dependent DNA helicase RecQ"/>
    <property type="match status" value="1"/>
</dbReference>
<dbReference type="GO" id="GO:0006310">
    <property type="term" value="P:DNA recombination"/>
    <property type="evidence" value="ECO:0007669"/>
    <property type="project" value="InterPro"/>
</dbReference>
<dbReference type="PANTHER" id="PTHR13710:SF105">
    <property type="entry name" value="ATP-DEPENDENT DNA HELICASE Q1"/>
    <property type="match status" value="1"/>
</dbReference>
<dbReference type="GO" id="GO:0009378">
    <property type="term" value="F:four-way junction helicase activity"/>
    <property type="evidence" value="ECO:0007669"/>
    <property type="project" value="TreeGrafter"/>
</dbReference>
<keyword evidence="7" id="KW-0238">DNA-binding</keyword>
<dbReference type="EC" id="5.6.2.4" evidence="10"/>
<evidence type="ECO:0000256" key="5">
    <source>
        <dbReference type="ARBA" id="ARBA00022806"/>
    </source>
</evidence>
<dbReference type="Pfam" id="PF16124">
    <property type="entry name" value="RecQ_Zn_bind"/>
    <property type="match status" value="1"/>
</dbReference>
<dbReference type="GO" id="GO:0030894">
    <property type="term" value="C:replisome"/>
    <property type="evidence" value="ECO:0007669"/>
    <property type="project" value="TreeGrafter"/>
</dbReference>
<dbReference type="OrthoDB" id="9760034at2"/>
<proteinExistence type="inferred from homology"/>
<dbReference type="InterPro" id="IPR011545">
    <property type="entry name" value="DEAD/DEAH_box_helicase_dom"/>
</dbReference>
<evidence type="ECO:0000256" key="1">
    <source>
        <dbReference type="ARBA" id="ARBA00005446"/>
    </source>
</evidence>
<evidence type="ECO:0000256" key="7">
    <source>
        <dbReference type="ARBA" id="ARBA00023125"/>
    </source>
</evidence>
<dbReference type="SMART" id="SM00487">
    <property type="entry name" value="DEXDc"/>
    <property type="match status" value="1"/>
</dbReference>
<dbReference type="InterPro" id="IPR032284">
    <property type="entry name" value="RecQ_Zn-bd"/>
</dbReference>
<dbReference type="CDD" id="cd17920">
    <property type="entry name" value="DEXHc_RecQ"/>
    <property type="match status" value="1"/>
</dbReference>
<evidence type="ECO:0000256" key="2">
    <source>
        <dbReference type="ARBA" id="ARBA00022723"/>
    </source>
</evidence>
<gene>
    <name evidence="15" type="ORF">DIR46_20330</name>
</gene>
<evidence type="ECO:0000313" key="15">
    <source>
        <dbReference type="EMBL" id="AWL06550.1"/>
    </source>
</evidence>
<organism evidence="15 16">
    <name type="scientific">Massilia oculi</name>
    <dbReference type="NCBI Taxonomy" id="945844"/>
    <lineage>
        <taxon>Bacteria</taxon>
        <taxon>Pseudomonadati</taxon>
        <taxon>Pseudomonadota</taxon>
        <taxon>Betaproteobacteria</taxon>
        <taxon>Burkholderiales</taxon>
        <taxon>Oxalobacteraceae</taxon>
        <taxon>Telluria group</taxon>
        <taxon>Massilia</taxon>
    </lineage>
</organism>
<evidence type="ECO:0000256" key="9">
    <source>
        <dbReference type="ARBA" id="ARBA00034617"/>
    </source>
</evidence>
<name>A0A2S2DME9_9BURK</name>
<evidence type="ECO:0000256" key="10">
    <source>
        <dbReference type="ARBA" id="ARBA00034808"/>
    </source>
</evidence>
<evidence type="ECO:0000259" key="14">
    <source>
        <dbReference type="PROSITE" id="PS51194"/>
    </source>
</evidence>
<dbReference type="GO" id="GO:0043138">
    <property type="term" value="F:3'-5' DNA helicase activity"/>
    <property type="evidence" value="ECO:0007669"/>
    <property type="project" value="UniProtKB-EC"/>
</dbReference>
<keyword evidence="8" id="KW-0413">Isomerase</keyword>
<dbReference type="NCBIfam" id="TIGR00614">
    <property type="entry name" value="recQ_fam"/>
    <property type="match status" value="1"/>
</dbReference>
<dbReference type="InterPro" id="IPR027417">
    <property type="entry name" value="P-loop_NTPase"/>
</dbReference>
<keyword evidence="3" id="KW-0547">Nucleotide-binding</keyword>
<dbReference type="AlphaFoldDB" id="A0A2S2DME9"/>
<dbReference type="GO" id="GO:0046872">
    <property type="term" value="F:metal ion binding"/>
    <property type="evidence" value="ECO:0007669"/>
    <property type="project" value="UniProtKB-KW"/>
</dbReference>
<dbReference type="InterPro" id="IPR001650">
    <property type="entry name" value="Helicase_C-like"/>
</dbReference>
<dbReference type="GO" id="GO:0016787">
    <property type="term" value="F:hydrolase activity"/>
    <property type="evidence" value="ECO:0007669"/>
    <property type="project" value="UniProtKB-KW"/>
</dbReference>
<dbReference type="EMBL" id="CP029343">
    <property type="protein sequence ID" value="AWL06550.1"/>
    <property type="molecule type" value="Genomic_DNA"/>
</dbReference>
<dbReference type="Pfam" id="PF00271">
    <property type="entry name" value="Helicase_C"/>
    <property type="match status" value="1"/>
</dbReference>
<feature type="domain" description="Helicase C-terminal" evidence="14">
    <location>
        <begin position="233"/>
        <end position="382"/>
    </location>
</feature>
<dbReference type="PROSITE" id="PS51192">
    <property type="entry name" value="HELICASE_ATP_BIND_1"/>
    <property type="match status" value="1"/>
</dbReference>
<evidence type="ECO:0000259" key="13">
    <source>
        <dbReference type="PROSITE" id="PS51192"/>
    </source>
</evidence>
<dbReference type="GO" id="GO:0043590">
    <property type="term" value="C:bacterial nucleoid"/>
    <property type="evidence" value="ECO:0007669"/>
    <property type="project" value="TreeGrafter"/>
</dbReference>